<dbReference type="PANTHER" id="PTHR12771">
    <property type="entry name" value="ENGULFMENT AND CELL MOTILITY"/>
    <property type="match status" value="1"/>
</dbReference>
<gene>
    <name evidence="2" type="ORF">Pmar_PMAR020522</name>
</gene>
<feature type="domain" description="ELMO" evidence="1">
    <location>
        <begin position="121"/>
        <end position="301"/>
    </location>
</feature>
<accession>C5L795</accession>
<keyword evidence="3" id="KW-1185">Reference proteome</keyword>
<dbReference type="InterPro" id="IPR050868">
    <property type="entry name" value="ELMO_domain-containing"/>
</dbReference>
<protein>
    <recommendedName>
        <fullName evidence="1">ELMO domain-containing protein</fullName>
    </recommendedName>
</protein>
<dbReference type="InParanoid" id="C5L795"/>
<dbReference type="PROSITE" id="PS51335">
    <property type="entry name" value="ELMO"/>
    <property type="match status" value="1"/>
</dbReference>
<dbReference type="GeneID" id="9060202"/>
<name>C5L795_PERM5</name>
<sequence length="334" mass="36848">MSSLAVVSPSGGTTVLPIQAHYEAMEGPAAHQPSSSHTTASCGGPGRSFKERCCFSCFHAPRNSSSRCRRIKEWFNRVLYKLQRWWKTHIRACPPLTPVEEGLLGDLTRVASVENSISEESMNSHLIDWWTLVTADVGSAPPELPRDERWKAVGFQSACPSTDLRTGPHALLCMVQAARAYTSEFREMVAVSDGYCLMDFNQFHYPFAATAINVHFMLLHYLGIVDGFSPVTKDAIVASGYERKVFASALALTNGAFEDLFTATCMAVHSHWTRMVADEGATLMDFQESLAFGLNRAASALVKSRPVEDLPSWHRVLVNICISFPPPHTITPPV</sequence>
<dbReference type="InterPro" id="IPR006816">
    <property type="entry name" value="ELMO_dom"/>
</dbReference>
<dbReference type="PANTHER" id="PTHR12771:SF56">
    <property type="entry name" value="CED-12"/>
    <property type="match status" value="1"/>
</dbReference>
<evidence type="ECO:0000313" key="2">
    <source>
        <dbReference type="EMBL" id="EER07357.1"/>
    </source>
</evidence>
<reference evidence="2 3" key="1">
    <citation type="submission" date="2008-07" db="EMBL/GenBank/DDBJ databases">
        <authorList>
            <person name="El-Sayed N."/>
            <person name="Caler E."/>
            <person name="Inman J."/>
            <person name="Amedeo P."/>
            <person name="Hass B."/>
            <person name="Wortman J."/>
        </authorList>
    </citation>
    <scope>NUCLEOTIDE SEQUENCE [LARGE SCALE GENOMIC DNA]</scope>
    <source>
        <strain evidence="3">ATCC 50983 / TXsc</strain>
    </source>
</reference>
<organism evidence="3">
    <name type="scientific">Perkinsus marinus (strain ATCC 50983 / TXsc)</name>
    <dbReference type="NCBI Taxonomy" id="423536"/>
    <lineage>
        <taxon>Eukaryota</taxon>
        <taxon>Sar</taxon>
        <taxon>Alveolata</taxon>
        <taxon>Perkinsozoa</taxon>
        <taxon>Perkinsea</taxon>
        <taxon>Perkinsida</taxon>
        <taxon>Perkinsidae</taxon>
        <taxon>Perkinsus</taxon>
    </lineage>
</organism>
<evidence type="ECO:0000259" key="1">
    <source>
        <dbReference type="PROSITE" id="PS51335"/>
    </source>
</evidence>
<dbReference type="Proteomes" id="UP000007800">
    <property type="component" value="Unassembled WGS sequence"/>
</dbReference>
<proteinExistence type="predicted"/>
<dbReference type="Pfam" id="PF04727">
    <property type="entry name" value="ELMO_CED12"/>
    <property type="match status" value="1"/>
</dbReference>
<dbReference type="OMA" id="WKTHIRA"/>
<dbReference type="RefSeq" id="XP_002775541.1">
    <property type="nucleotide sequence ID" value="XM_002775495.1"/>
</dbReference>
<dbReference type="AlphaFoldDB" id="C5L795"/>
<evidence type="ECO:0000313" key="3">
    <source>
        <dbReference type="Proteomes" id="UP000007800"/>
    </source>
</evidence>
<dbReference type="EMBL" id="GG679899">
    <property type="protein sequence ID" value="EER07357.1"/>
    <property type="molecule type" value="Genomic_DNA"/>
</dbReference>